<keyword evidence="2" id="KW-0723">Serine/threonine-protein kinase</keyword>
<gene>
    <name evidence="9" type="ORF">T310_9980</name>
</gene>
<dbReference type="Proteomes" id="UP000053958">
    <property type="component" value="Unassembled WGS sequence"/>
</dbReference>
<comment type="catalytic activity">
    <reaction evidence="7">
        <text>L-threonyl-[protein] + ATP = O-phospho-L-threonyl-[protein] + ADP + H(+)</text>
        <dbReference type="Rhea" id="RHEA:46608"/>
        <dbReference type="Rhea" id="RHEA-COMP:11060"/>
        <dbReference type="Rhea" id="RHEA-COMP:11605"/>
        <dbReference type="ChEBI" id="CHEBI:15378"/>
        <dbReference type="ChEBI" id="CHEBI:30013"/>
        <dbReference type="ChEBI" id="CHEBI:30616"/>
        <dbReference type="ChEBI" id="CHEBI:61977"/>
        <dbReference type="ChEBI" id="CHEBI:456216"/>
        <dbReference type="EC" id="2.7.11.1"/>
    </reaction>
</comment>
<dbReference type="PANTHER" id="PTHR47634:SF9">
    <property type="entry name" value="PROTEIN KINASE DOMAIN-CONTAINING PROTEIN-RELATED"/>
    <property type="match status" value="1"/>
</dbReference>
<dbReference type="InterPro" id="IPR051334">
    <property type="entry name" value="SRPK"/>
</dbReference>
<keyword evidence="4" id="KW-0547">Nucleotide-binding</keyword>
<comment type="caution">
    <text evidence="9">The sequence shown here is derived from an EMBL/GenBank/DDBJ whole genome shotgun (WGS) entry which is preliminary data.</text>
</comment>
<evidence type="ECO:0000256" key="5">
    <source>
        <dbReference type="ARBA" id="ARBA00022777"/>
    </source>
</evidence>
<evidence type="ECO:0000256" key="8">
    <source>
        <dbReference type="ARBA" id="ARBA00048679"/>
    </source>
</evidence>
<comment type="catalytic activity">
    <reaction evidence="8">
        <text>L-seryl-[protein] + ATP = O-phospho-L-seryl-[protein] + ADP + H(+)</text>
        <dbReference type="Rhea" id="RHEA:17989"/>
        <dbReference type="Rhea" id="RHEA-COMP:9863"/>
        <dbReference type="Rhea" id="RHEA-COMP:11604"/>
        <dbReference type="ChEBI" id="CHEBI:15378"/>
        <dbReference type="ChEBI" id="CHEBI:29999"/>
        <dbReference type="ChEBI" id="CHEBI:30616"/>
        <dbReference type="ChEBI" id="CHEBI:83421"/>
        <dbReference type="ChEBI" id="CHEBI:456216"/>
        <dbReference type="EC" id="2.7.11.1"/>
    </reaction>
</comment>
<dbReference type="EC" id="2.7.11.1" evidence="1"/>
<evidence type="ECO:0000256" key="7">
    <source>
        <dbReference type="ARBA" id="ARBA00047899"/>
    </source>
</evidence>
<dbReference type="GO" id="GO:0005524">
    <property type="term" value="F:ATP binding"/>
    <property type="evidence" value="ECO:0007669"/>
    <property type="project" value="UniProtKB-KW"/>
</dbReference>
<dbReference type="STRING" id="1408163.A0A0F4YEQ0"/>
<evidence type="ECO:0000256" key="1">
    <source>
        <dbReference type="ARBA" id="ARBA00012513"/>
    </source>
</evidence>
<evidence type="ECO:0000313" key="10">
    <source>
        <dbReference type="Proteomes" id="UP000053958"/>
    </source>
</evidence>
<organism evidence="9 10">
    <name type="scientific">Rasamsonia emersonii (strain ATCC 16479 / CBS 393.64 / IMI 116815)</name>
    <dbReference type="NCBI Taxonomy" id="1408163"/>
    <lineage>
        <taxon>Eukaryota</taxon>
        <taxon>Fungi</taxon>
        <taxon>Dikarya</taxon>
        <taxon>Ascomycota</taxon>
        <taxon>Pezizomycotina</taxon>
        <taxon>Eurotiomycetes</taxon>
        <taxon>Eurotiomycetidae</taxon>
        <taxon>Eurotiales</taxon>
        <taxon>Trichocomaceae</taxon>
        <taxon>Rasamsonia</taxon>
    </lineage>
</organism>
<keyword evidence="3" id="KW-0808">Transferase</keyword>
<dbReference type="AlphaFoldDB" id="A0A0F4YEQ0"/>
<evidence type="ECO:0000256" key="2">
    <source>
        <dbReference type="ARBA" id="ARBA00022527"/>
    </source>
</evidence>
<dbReference type="Gene3D" id="3.30.200.20">
    <property type="entry name" value="Phosphorylase Kinase, domain 1"/>
    <property type="match status" value="1"/>
</dbReference>
<evidence type="ECO:0000256" key="6">
    <source>
        <dbReference type="ARBA" id="ARBA00022840"/>
    </source>
</evidence>
<evidence type="ECO:0000313" key="9">
    <source>
        <dbReference type="EMBL" id="KKA16436.1"/>
    </source>
</evidence>
<keyword evidence="5" id="KW-0418">Kinase</keyword>
<keyword evidence="10" id="KW-1185">Reference proteome</keyword>
<evidence type="ECO:0000256" key="4">
    <source>
        <dbReference type="ARBA" id="ARBA00022741"/>
    </source>
</evidence>
<reference evidence="9 10" key="1">
    <citation type="submission" date="2015-04" db="EMBL/GenBank/DDBJ databases">
        <authorList>
            <person name="Heijne W.H."/>
            <person name="Fedorova N.D."/>
            <person name="Nierman W.C."/>
            <person name="Vollebregt A.W."/>
            <person name="Zhao Z."/>
            <person name="Wu L."/>
            <person name="Kumar M."/>
            <person name="Stam H."/>
            <person name="van den Berg M.A."/>
            <person name="Pel H.J."/>
        </authorList>
    </citation>
    <scope>NUCLEOTIDE SEQUENCE [LARGE SCALE GENOMIC DNA]</scope>
    <source>
        <strain evidence="9 10">CBS 393.64</strain>
    </source>
</reference>
<protein>
    <recommendedName>
        <fullName evidence="1">non-specific serine/threonine protein kinase</fullName>
        <ecNumber evidence="1">2.7.11.1</ecNumber>
    </recommendedName>
</protein>
<name>A0A0F4YEQ0_RASE3</name>
<dbReference type="PANTHER" id="PTHR47634">
    <property type="entry name" value="PROTEIN KINASE DOMAIN-CONTAINING PROTEIN-RELATED"/>
    <property type="match status" value="1"/>
</dbReference>
<dbReference type="GO" id="GO:0000245">
    <property type="term" value="P:spliceosomal complex assembly"/>
    <property type="evidence" value="ECO:0007669"/>
    <property type="project" value="TreeGrafter"/>
</dbReference>
<accession>A0A0F4YEQ0</accession>
<dbReference type="GeneID" id="25321888"/>
<dbReference type="EMBL" id="LASV01000774">
    <property type="protein sequence ID" value="KKA16436.1"/>
    <property type="molecule type" value="Genomic_DNA"/>
</dbReference>
<dbReference type="OrthoDB" id="4223314at2759"/>
<dbReference type="GO" id="GO:0004674">
    <property type="term" value="F:protein serine/threonine kinase activity"/>
    <property type="evidence" value="ECO:0007669"/>
    <property type="project" value="UniProtKB-KW"/>
</dbReference>
<keyword evidence="6" id="KW-0067">ATP-binding</keyword>
<sequence length="145" mass="16739">MDHAVTCCRWPRMAQAKCQIISSLEKITLKYTFEYNYYACSAIPQMISRRAVASWSIPQLSLTSNFTSFSTLPRMDQFPYTSTIDAEPLHRYQKGGYHPITLGSFLNNKRYKILHKLGWGGYSTVWAARDCRLFKLQLLSSLLVK</sequence>
<dbReference type="GO" id="GO:0050684">
    <property type="term" value="P:regulation of mRNA processing"/>
    <property type="evidence" value="ECO:0007669"/>
    <property type="project" value="TreeGrafter"/>
</dbReference>
<dbReference type="RefSeq" id="XP_013323048.1">
    <property type="nucleotide sequence ID" value="XM_013467594.1"/>
</dbReference>
<proteinExistence type="predicted"/>
<evidence type="ECO:0000256" key="3">
    <source>
        <dbReference type="ARBA" id="ARBA00022679"/>
    </source>
</evidence>